<comment type="caution">
    <text evidence="1">The sequence shown here is derived from an EMBL/GenBank/DDBJ whole genome shotgun (WGS) entry which is preliminary data.</text>
</comment>
<reference evidence="1 2" key="1">
    <citation type="submission" date="2024-09" db="EMBL/GenBank/DDBJ databases">
        <authorList>
            <person name="Sun Q."/>
            <person name="Mori K."/>
        </authorList>
    </citation>
    <scope>NUCLEOTIDE SEQUENCE [LARGE SCALE GENOMIC DNA]</scope>
    <source>
        <strain evidence="1 2">TBRC 4575</strain>
    </source>
</reference>
<keyword evidence="2" id="KW-1185">Reference proteome</keyword>
<evidence type="ECO:0000313" key="1">
    <source>
        <dbReference type="EMBL" id="MFC0423256.1"/>
    </source>
</evidence>
<gene>
    <name evidence="1" type="ORF">ACFFGS_03840</name>
</gene>
<sequence length="150" mass="17243">MLTIEAVNTRLKQEATFTPRSYEARTYKQLVVLTCQHYLRVADQADEQTLERLTQRLAALDQLEQQDTAAVEERQRTIEKAPVRKSELNVDQVNQLFNHATETGNGALIKATTKWLAIYDRQPHAMAEARLRKAKLDDVTATLHELTQRQ</sequence>
<proteinExistence type="predicted"/>
<protein>
    <submittedName>
        <fullName evidence="1">Uncharacterized protein</fullName>
    </submittedName>
</protein>
<evidence type="ECO:0000313" key="2">
    <source>
        <dbReference type="Proteomes" id="UP001589855"/>
    </source>
</evidence>
<accession>A0ABV6K1J4</accession>
<dbReference type="Proteomes" id="UP001589855">
    <property type="component" value="Unassembled WGS sequence"/>
</dbReference>
<dbReference type="EMBL" id="JBHLUK010000024">
    <property type="protein sequence ID" value="MFC0423256.1"/>
    <property type="molecule type" value="Genomic_DNA"/>
</dbReference>
<organism evidence="1 2">
    <name type="scientific">Lactiplantibacillus plajomi</name>
    <dbReference type="NCBI Taxonomy" id="1457217"/>
    <lineage>
        <taxon>Bacteria</taxon>
        <taxon>Bacillati</taxon>
        <taxon>Bacillota</taxon>
        <taxon>Bacilli</taxon>
        <taxon>Lactobacillales</taxon>
        <taxon>Lactobacillaceae</taxon>
        <taxon>Lactiplantibacillus</taxon>
    </lineage>
</organism>
<name>A0ABV6K1J4_9LACO</name>
<dbReference type="RefSeq" id="WP_137644656.1">
    <property type="nucleotide sequence ID" value="NZ_BAABRM010000007.1"/>
</dbReference>